<protein>
    <submittedName>
        <fullName evidence="2">Uncharacterized protein</fullName>
    </submittedName>
</protein>
<dbReference type="RefSeq" id="WP_077588139.1">
    <property type="nucleotide sequence ID" value="NZ_CP019640.1"/>
</dbReference>
<dbReference type="SUPFAM" id="SSF46955">
    <property type="entry name" value="Putative DNA-binding domain"/>
    <property type="match status" value="1"/>
</dbReference>
<keyword evidence="1" id="KW-0175">Coiled coil</keyword>
<gene>
    <name evidence="2" type="ORF">B0X71_03475</name>
</gene>
<proteinExistence type="predicted"/>
<evidence type="ECO:0000313" key="2">
    <source>
        <dbReference type="EMBL" id="AQQ52264.1"/>
    </source>
</evidence>
<evidence type="ECO:0000256" key="1">
    <source>
        <dbReference type="SAM" id="Coils"/>
    </source>
</evidence>
<dbReference type="EMBL" id="CP019640">
    <property type="protein sequence ID" value="AQQ52264.1"/>
    <property type="molecule type" value="Genomic_DNA"/>
</dbReference>
<reference evidence="2 3" key="1">
    <citation type="submission" date="2017-02" db="EMBL/GenBank/DDBJ databases">
        <title>The complete genomic sequence of a novel cold adapted crude oil-degrading bacterium Planococcus qaidamina Y42.</title>
        <authorList>
            <person name="Yang R."/>
        </authorList>
    </citation>
    <scope>NUCLEOTIDE SEQUENCE [LARGE SCALE GENOMIC DNA]</scope>
    <source>
        <strain evidence="2 3">Y42</strain>
    </source>
</reference>
<accession>A0A1Q2KVX5</accession>
<name>A0A1Q2KVX5_9BACL</name>
<sequence length="157" mass="18551">MAESFAKAKYFLEELFFSVTKKGELFYTYHSGSLLNSAELQKELGVSRATISRYVQQGMEVIPKTGHKRYPLHNTFYWKNGIWAAQLQVQQERYRIRNQTMEQLIEELQAEVLAFETAYKGTFEEVFGDIQDPYQLSKPDDYFDWHDAIEELKRIDD</sequence>
<feature type="coiled-coil region" evidence="1">
    <location>
        <begin position="91"/>
        <end position="118"/>
    </location>
</feature>
<dbReference type="KEGG" id="pmar:B0X71_03475"/>
<evidence type="ECO:0000313" key="3">
    <source>
        <dbReference type="Proteomes" id="UP000188184"/>
    </source>
</evidence>
<dbReference type="OrthoDB" id="2866647at2"/>
<keyword evidence="3" id="KW-1185">Reference proteome</keyword>
<dbReference type="AlphaFoldDB" id="A0A1Q2KVX5"/>
<dbReference type="InterPro" id="IPR009061">
    <property type="entry name" value="DNA-bd_dom_put_sf"/>
</dbReference>
<organism evidence="2 3">
    <name type="scientific">Planococcus lenghuensis</name>
    <dbReference type="NCBI Taxonomy" id="2213202"/>
    <lineage>
        <taxon>Bacteria</taxon>
        <taxon>Bacillati</taxon>
        <taxon>Bacillota</taxon>
        <taxon>Bacilli</taxon>
        <taxon>Bacillales</taxon>
        <taxon>Caryophanaceae</taxon>
        <taxon>Planococcus</taxon>
    </lineage>
</organism>
<dbReference type="Proteomes" id="UP000188184">
    <property type="component" value="Chromosome"/>
</dbReference>